<evidence type="ECO:0000259" key="12">
    <source>
        <dbReference type="Pfam" id="PF11838"/>
    </source>
</evidence>
<dbReference type="Gene3D" id="2.60.40.1730">
    <property type="entry name" value="tricorn interacting facor f3 domain"/>
    <property type="match status" value="1"/>
</dbReference>
<evidence type="ECO:0000313" key="15">
    <source>
        <dbReference type="Proteomes" id="UP001431217"/>
    </source>
</evidence>
<accession>A0ABT0MHJ6</accession>
<feature type="domain" description="Aminopeptidase N-like N-terminal" evidence="13">
    <location>
        <begin position="45"/>
        <end position="228"/>
    </location>
</feature>
<dbReference type="InterPro" id="IPR050344">
    <property type="entry name" value="Peptidase_M1_aminopeptidases"/>
</dbReference>
<dbReference type="Pfam" id="PF01433">
    <property type="entry name" value="Peptidase_M1"/>
    <property type="match status" value="1"/>
</dbReference>
<dbReference type="InterPro" id="IPR014782">
    <property type="entry name" value="Peptidase_M1_dom"/>
</dbReference>
<dbReference type="SUPFAM" id="SSF55486">
    <property type="entry name" value="Metalloproteases ('zincins'), catalytic domain"/>
    <property type="match status" value="1"/>
</dbReference>
<feature type="domain" description="ERAP1-like C-terminal" evidence="12">
    <location>
        <begin position="555"/>
        <end position="862"/>
    </location>
</feature>
<sequence length="885" mass="96065">MRRTLVSAIALALAGLSVPVLAQTPAASSSIARQATTQLPRDVRPVRYDVAVVPHAEKLAFDGKVTITLEVLEPTDKIVLNAVDMTFSSVKLAPASGTAAYPAPQVKIDAQAQTATFSVPQPLPVGQYKLSMDYTGKIGTQANGLFAIDYDTQAGKKRALYTQFENSDARKFVPSWDEPNHKAVFDLTVTVPAAQMAVSNMPMAESADLGNGLKRVRFAASPKMSTYLLFFGLGDFDRATAKVGDTEVGVVTQKGKADQAAFALEASRVVLKEYNDYFGTPYPLPKLDNVASPGRSQFFAAMENWGAIYTFEYAMLMDPSISTQADKQGIFSIAAHEIAHQWFGDLVTMSWWDDLWLNEGFASWMASRTTEKLHPEWNTKLYSVGSRESAMNRDAVATTHPVVQHVETVEQASQAFDAITYSKGEAVIHMLEGYVGADAWREGVRRYMKAHAYGNTVSDDLWKQIEAAADKPILAIAHDFTLQPGVPLIRVESAQCSGGKTALKLSQDEFTKDRPDKKPLAWRVPVIAQTLGGAPVRTIVAGGKADMALPGCGPVVVNAGQSGYYRTLYAPQPFKAVSEGFANLEPIDQLGLMNDVWALGLAGLQPASDYLDLAKSTPIDADPQIWADIAGSFASLNAYYRGDNARQATFRKFAIARLAPVFERVGWEVRADEGDPTTILRAQLIETLSDLGDEKTIAEARRRHAAEKSDPKAVPAELRKTILSVVAKHADAATWDELHAAAKAEKTPLVKDEFYSLLSSADDDMLAKRALDLALTDEPGATNSADMIATVSYGHPDMAFDYAVAHRTDVDKLVDSTSRSSWYPALGNSSLDPAMAGKIKAYADAHIAAGSRRAAETAIANIAYRSKVRKERLPEVDAWLKKNGA</sequence>
<feature type="signal peptide" evidence="10">
    <location>
        <begin position="1"/>
        <end position="22"/>
    </location>
</feature>
<evidence type="ECO:0000256" key="1">
    <source>
        <dbReference type="ARBA" id="ARBA00000098"/>
    </source>
</evidence>
<dbReference type="Proteomes" id="UP001431217">
    <property type="component" value="Unassembled WGS sequence"/>
</dbReference>
<keyword evidence="3 9" id="KW-0031">Aminopeptidase</keyword>
<feature type="domain" description="Peptidase M1 membrane alanine aminopeptidase" evidence="11">
    <location>
        <begin position="262"/>
        <end position="478"/>
    </location>
</feature>
<gene>
    <name evidence="14" type="ORF">M2650_05815</name>
</gene>
<evidence type="ECO:0000313" key="14">
    <source>
        <dbReference type="EMBL" id="MCL1634148.1"/>
    </source>
</evidence>
<dbReference type="InterPro" id="IPR034016">
    <property type="entry name" value="M1_APN-typ"/>
</dbReference>
<evidence type="ECO:0000259" key="13">
    <source>
        <dbReference type="Pfam" id="PF17900"/>
    </source>
</evidence>
<evidence type="ECO:0000256" key="8">
    <source>
        <dbReference type="ARBA" id="ARBA00023049"/>
    </source>
</evidence>
<keyword evidence="15" id="KW-1185">Reference proteome</keyword>
<evidence type="ECO:0000256" key="10">
    <source>
        <dbReference type="SAM" id="SignalP"/>
    </source>
</evidence>
<dbReference type="Pfam" id="PF11838">
    <property type="entry name" value="ERAP1_C"/>
    <property type="match status" value="1"/>
</dbReference>
<evidence type="ECO:0000256" key="7">
    <source>
        <dbReference type="ARBA" id="ARBA00022833"/>
    </source>
</evidence>
<dbReference type="SUPFAM" id="SSF63737">
    <property type="entry name" value="Leukotriene A4 hydrolase N-terminal domain"/>
    <property type="match status" value="1"/>
</dbReference>
<reference evidence="14 15" key="1">
    <citation type="submission" date="2022-05" db="EMBL/GenBank/DDBJ databases">
        <title>Luteimonas sp. SX5, whole genome shotgun sequencing project.</title>
        <authorList>
            <person name="Zhao G."/>
            <person name="Shen L."/>
        </authorList>
    </citation>
    <scope>NUCLEOTIDE SEQUENCE [LARGE SCALE GENOMIC DNA]</scope>
    <source>
        <strain evidence="14 15">SX5</strain>
    </source>
</reference>
<dbReference type="Gene3D" id="1.25.50.20">
    <property type="match status" value="1"/>
</dbReference>
<keyword evidence="6 9" id="KW-0378">Hydrolase</keyword>
<dbReference type="InterPro" id="IPR001930">
    <property type="entry name" value="Peptidase_M1"/>
</dbReference>
<dbReference type="RefSeq" id="WP_249472394.1">
    <property type="nucleotide sequence ID" value="NZ_JAMBEP010000001.1"/>
</dbReference>
<keyword evidence="8 9" id="KW-0482">Metalloprotease</keyword>
<evidence type="ECO:0000256" key="5">
    <source>
        <dbReference type="ARBA" id="ARBA00022723"/>
    </source>
</evidence>
<keyword evidence="5 9" id="KW-0479">Metal-binding</keyword>
<dbReference type="InterPro" id="IPR045357">
    <property type="entry name" value="Aminopeptidase_N-like_N"/>
</dbReference>
<dbReference type="Gene3D" id="1.10.390.10">
    <property type="entry name" value="Neutral Protease Domain 2"/>
    <property type="match status" value="1"/>
</dbReference>
<keyword evidence="4 9" id="KW-0645">Protease</keyword>
<evidence type="ECO:0000256" key="9">
    <source>
        <dbReference type="RuleBase" id="RU364040"/>
    </source>
</evidence>
<feature type="chain" id="PRO_5045408658" description="Aminopeptidase" evidence="10">
    <location>
        <begin position="23"/>
        <end position="885"/>
    </location>
</feature>
<organism evidence="14 15">
    <name type="scientific">Luteimonas galliterrae</name>
    <dbReference type="NCBI Taxonomy" id="2940486"/>
    <lineage>
        <taxon>Bacteria</taxon>
        <taxon>Pseudomonadati</taxon>
        <taxon>Pseudomonadota</taxon>
        <taxon>Gammaproteobacteria</taxon>
        <taxon>Lysobacterales</taxon>
        <taxon>Lysobacteraceae</taxon>
        <taxon>Luteimonas</taxon>
    </lineage>
</organism>
<evidence type="ECO:0000256" key="3">
    <source>
        <dbReference type="ARBA" id="ARBA00022438"/>
    </source>
</evidence>
<keyword evidence="7 9" id="KW-0862">Zinc</keyword>
<comment type="cofactor">
    <cofactor evidence="9">
        <name>Zn(2+)</name>
        <dbReference type="ChEBI" id="CHEBI:29105"/>
    </cofactor>
    <text evidence="9">Binds 1 zinc ion per subunit.</text>
</comment>
<dbReference type="Pfam" id="PF17900">
    <property type="entry name" value="Peptidase_M1_N"/>
    <property type="match status" value="1"/>
</dbReference>
<proteinExistence type="inferred from homology"/>
<dbReference type="PANTHER" id="PTHR11533:SF174">
    <property type="entry name" value="PUROMYCIN-SENSITIVE AMINOPEPTIDASE-RELATED"/>
    <property type="match status" value="1"/>
</dbReference>
<dbReference type="EC" id="3.4.11.-" evidence="9"/>
<protein>
    <recommendedName>
        <fullName evidence="9">Aminopeptidase</fullName>
        <ecNumber evidence="9">3.4.11.-</ecNumber>
    </recommendedName>
</protein>
<name>A0ABT0MHJ6_9GAMM</name>
<dbReference type="PANTHER" id="PTHR11533">
    <property type="entry name" value="PROTEASE M1 ZINC METALLOPROTEASE"/>
    <property type="match status" value="1"/>
</dbReference>
<keyword evidence="10" id="KW-0732">Signal</keyword>
<evidence type="ECO:0000259" key="11">
    <source>
        <dbReference type="Pfam" id="PF01433"/>
    </source>
</evidence>
<comment type="caution">
    <text evidence="14">The sequence shown here is derived from an EMBL/GenBank/DDBJ whole genome shotgun (WGS) entry which is preliminary data.</text>
</comment>
<comment type="catalytic activity">
    <reaction evidence="1">
        <text>Release of an N-terminal amino acid, Xaa-|-Yaa- from a peptide, amide or arylamide. Xaa is preferably Ala, but may be most amino acids including Pro (slow action). When a terminal hydrophobic residue is followed by a prolyl residue, the two may be released as an intact Xaa-Pro dipeptide.</text>
        <dbReference type="EC" id="3.4.11.2"/>
    </reaction>
</comment>
<dbReference type="CDD" id="cd09601">
    <property type="entry name" value="M1_APN-Q_like"/>
    <property type="match status" value="1"/>
</dbReference>
<evidence type="ECO:0000256" key="6">
    <source>
        <dbReference type="ARBA" id="ARBA00022801"/>
    </source>
</evidence>
<dbReference type="PRINTS" id="PR00756">
    <property type="entry name" value="ALADIPTASE"/>
</dbReference>
<dbReference type="InterPro" id="IPR024571">
    <property type="entry name" value="ERAP1-like_C_dom"/>
</dbReference>
<dbReference type="EMBL" id="JAMBEP010000001">
    <property type="protein sequence ID" value="MCL1634148.1"/>
    <property type="molecule type" value="Genomic_DNA"/>
</dbReference>
<dbReference type="Gene3D" id="2.60.40.1910">
    <property type="match status" value="1"/>
</dbReference>
<comment type="similarity">
    <text evidence="2 9">Belongs to the peptidase M1 family.</text>
</comment>
<evidence type="ECO:0000256" key="2">
    <source>
        <dbReference type="ARBA" id="ARBA00010136"/>
    </source>
</evidence>
<dbReference type="InterPro" id="IPR027268">
    <property type="entry name" value="Peptidase_M4/M1_CTD_sf"/>
</dbReference>
<evidence type="ECO:0000256" key="4">
    <source>
        <dbReference type="ARBA" id="ARBA00022670"/>
    </source>
</evidence>
<dbReference type="InterPro" id="IPR042097">
    <property type="entry name" value="Aminopeptidase_N-like_N_sf"/>
</dbReference>